<evidence type="ECO:0000313" key="2">
    <source>
        <dbReference type="Proteomes" id="UP000727407"/>
    </source>
</evidence>
<accession>A0A8J4X8X8</accession>
<sequence length="81" mass="8796">MLSSLDSRHLQSIMFLRALGELDTTCPAVSERVGRWVAAMPTLAPIPNPRPPGSSRLTAVTSCRINKARTLCPNDCRCLSS</sequence>
<dbReference type="Proteomes" id="UP000727407">
    <property type="component" value="Unassembled WGS sequence"/>
</dbReference>
<proteinExistence type="predicted"/>
<keyword evidence="2" id="KW-1185">Reference proteome</keyword>
<gene>
    <name evidence="1" type="ORF">DAT39_012589</name>
</gene>
<evidence type="ECO:0000313" key="1">
    <source>
        <dbReference type="EMBL" id="KAF5897708.1"/>
    </source>
</evidence>
<dbReference type="AlphaFoldDB" id="A0A8J4X8X8"/>
<protein>
    <submittedName>
        <fullName evidence="1">Uncharacterized protein</fullName>
    </submittedName>
</protein>
<organism evidence="1 2">
    <name type="scientific">Clarias magur</name>
    <name type="common">Asian catfish</name>
    <name type="synonym">Macropteronotus magur</name>
    <dbReference type="NCBI Taxonomy" id="1594786"/>
    <lineage>
        <taxon>Eukaryota</taxon>
        <taxon>Metazoa</taxon>
        <taxon>Chordata</taxon>
        <taxon>Craniata</taxon>
        <taxon>Vertebrata</taxon>
        <taxon>Euteleostomi</taxon>
        <taxon>Actinopterygii</taxon>
        <taxon>Neopterygii</taxon>
        <taxon>Teleostei</taxon>
        <taxon>Ostariophysi</taxon>
        <taxon>Siluriformes</taxon>
        <taxon>Clariidae</taxon>
        <taxon>Clarias</taxon>
    </lineage>
</organism>
<reference evidence="1" key="1">
    <citation type="submission" date="2020-07" db="EMBL/GenBank/DDBJ databases">
        <title>Clarias magur genome sequencing, assembly and annotation.</title>
        <authorList>
            <person name="Kushwaha B."/>
            <person name="Kumar R."/>
            <person name="Das P."/>
            <person name="Joshi C.G."/>
            <person name="Kumar D."/>
            <person name="Nagpure N.S."/>
            <person name="Pandey M."/>
            <person name="Agarwal S."/>
            <person name="Srivastava S."/>
            <person name="Singh M."/>
            <person name="Sahoo L."/>
            <person name="Jayasankar P."/>
            <person name="Meher P.K."/>
            <person name="Koringa P.G."/>
            <person name="Iquebal M.A."/>
            <person name="Das S.P."/>
            <person name="Bit A."/>
            <person name="Patnaik S."/>
            <person name="Patel N."/>
            <person name="Shah T.M."/>
            <person name="Hinsu A."/>
            <person name="Jena J.K."/>
        </authorList>
    </citation>
    <scope>NUCLEOTIDE SEQUENCE</scope>
    <source>
        <strain evidence="1">CIFAMagur01</strain>
        <tissue evidence="1">Testis</tissue>
    </source>
</reference>
<dbReference type="EMBL" id="QNUK01000223">
    <property type="protein sequence ID" value="KAF5897708.1"/>
    <property type="molecule type" value="Genomic_DNA"/>
</dbReference>
<name>A0A8J4X8X8_CLAMG</name>
<comment type="caution">
    <text evidence="1">The sequence shown here is derived from an EMBL/GenBank/DDBJ whole genome shotgun (WGS) entry which is preliminary data.</text>
</comment>